<dbReference type="Gene3D" id="1.10.530.10">
    <property type="match status" value="1"/>
</dbReference>
<dbReference type="CDD" id="cd00254">
    <property type="entry name" value="LT-like"/>
    <property type="match status" value="1"/>
</dbReference>
<accession>A0ABR8NFZ4</accession>
<reference evidence="2 3" key="1">
    <citation type="submission" date="2020-09" db="EMBL/GenBank/DDBJ databases">
        <title>novel species in genus Nocardioides.</title>
        <authorList>
            <person name="Zhang G."/>
        </authorList>
    </citation>
    <scope>NUCLEOTIDE SEQUENCE [LARGE SCALE GENOMIC DNA]</scope>
    <source>
        <strain evidence="2 3">KCTC 39551</strain>
    </source>
</reference>
<sequence>MATPAHADHEHLPSGRTLVSYVVEPGDTVSGLAVQFHAWTAEIVSHNHLGRNGALKVGQQIEIPVVGKAGGSTPTTMWQHPDRDREKVRRVVAGAARNHGVDPQLALAVSWQESGWQMGLVSHADAVGAMQVLPSTGRWMEHYAGRPLDLDKLGDNATAGVLLLKVLSRHTHRRTHKIGAYYQGLGAVRRHGLYDETRTYVANVEAIKQRLEAGRPPS</sequence>
<dbReference type="Gene3D" id="3.10.350.10">
    <property type="entry name" value="LysM domain"/>
    <property type="match status" value="1"/>
</dbReference>
<dbReference type="CDD" id="cd00118">
    <property type="entry name" value="LysM"/>
    <property type="match status" value="1"/>
</dbReference>
<evidence type="ECO:0000313" key="3">
    <source>
        <dbReference type="Proteomes" id="UP000618818"/>
    </source>
</evidence>
<gene>
    <name evidence="2" type="ORF">IEZ26_20595</name>
</gene>
<dbReference type="InterPro" id="IPR008258">
    <property type="entry name" value="Transglycosylase_SLT_dom_1"/>
</dbReference>
<dbReference type="PANTHER" id="PTHR37423">
    <property type="entry name" value="SOLUBLE LYTIC MUREIN TRANSGLYCOSYLASE-RELATED"/>
    <property type="match status" value="1"/>
</dbReference>
<dbReference type="Proteomes" id="UP000618818">
    <property type="component" value="Unassembled WGS sequence"/>
</dbReference>
<dbReference type="InterPro" id="IPR036779">
    <property type="entry name" value="LysM_dom_sf"/>
</dbReference>
<keyword evidence="3" id="KW-1185">Reference proteome</keyword>
<dbReference type="PROSITE" id="PS51782">
    <property type="entry name" value="LYSM"/>
    <property type="match status" value="1"/>
</dbReference>
<dbReference type="SUPFAM" id="SSF53955">
    <property type="entry name" value="Lysozyme-like"/>
    <property type="match status" value="1"/>
</dbReference>
<evidence type="ECO:0000259" key="1">
    <source>
        <dbReference type="PROSITE" id="PS51782"/>
    </source>
</evidence>
<dbReference type="RefSeq" id="WP_191196879.1">
    <property type="nucleotide sequence ID" value="NZ_JACXYZ010000004.1"/>
</dbReference>
<dbReference type="EMBL" id="JACXYZ010000004">
    <property type="protein sequence ID" value="MBD3927032.1"/>
    <property type="molecule type" value="Genomic_DNA"/>
</dbReference>
<dbReference type="InterPro" id="IPR023346">
    <property type="entry name" value="Lysozyme-like_dom_sf"/>
</dbReference>
<proteinExistence type="predicted"/>
<comment type="caution">
    <text evidence="2">The sequence shown here is derived from an EMBL/GenBank/DDBJ whole genome shotgun (WGS) entry which is preliminary data.</text>
</comment>
<dbReference type="InterPro" id="IPR018392">
    <property type="entry name" value="LysM"/>
</dbReference>
<dbReference type="Pfam" id="PF01464">
    <property type="entry name" value="SLT"/>
    <property type="match status" value="1"/>
</dbReference>
<name>A0ABR8NFZ4_9ACTN</name>
<dbReference type="Pfam" id="PF01476">
    <property type="entry name" value="LysM"/>
    <property type="match status" value="1"/>
</dbReference>
<feature type="domain" description="LysM" evidence="1">
    <location>
        <begin position="19"/>
        <end position="63"/>
    </location>
</feature>
<dbReference type="SMART" id="SM00257">
    <property type="entry name" value="LysM"/>
    <property type="match status" value="1"/>
</dbReference>
<dbReference type="SUPFAM" id="SSF54106">
    <property type="entry name" value="LysM domain"/>
    <property type="match status" value="1"/>
</dbReference>
<dbReference type="PANTHER" id="PTHR37423:SF2">
    <property type="entry name" value="MEMBRANE-BOUND LYTIC MUREIN TRANSGLYCOSYLASE C"/>
    <property type="match status" value="1"/>
</dbReference>
<protein>
    <submittedName>
        <fullName evidence="2">Transglycosylase SLT domain-containing protein</fullName>
    </submittedName>
</protein>
<organism evidence="2 3">
    <name type="scientific">Nocardioides cavernae</name>
    <dbReference type="NCBI Taxonomy" id="1921566"/>
    <lineage>
        <taxon>Bacteria</taxon>
        <taxon>Bacillati</taxon>
        <taxon>Actinomycetota</taxon>
        <taxon>Actinomycetes</taxon>
        <taxon>Propionibacteriales</taxon>
        <taxon>Nocardioidaceae</taxon>
        <taxon>Nocardioides</taxon>
    </lineage>
</organism>
<evidence type="ECO:0000313" key="2">
    <source>
        <dbReference type="EMBL" id="MBD3927032.1"/>
    </source>
</evidence>